<reference evidence="1 2" key="1">
    <citation type="submission" date="2021-06" db="EMBL/GenBank/DDBJ databases">
        <title>Genome-based taxonomic framework of Microbacterium strains isolated from marine environment, the description of four new species and reclassification of four preexisting species.</title>
        <authorList>
            <person name="Lee S.D."/>
            <person name="Kim S.-M."/>
            <person name="Byeon Y.-S."/>
            <person name="Yang H.L."/>
            <person name="Kim I.S."/>
        </authorList>
    </citation>
    <scope>NUCLEOTIDE SEQUENCE [LARGE SCALE GENOMIC DNA]</scope>
    <source>
        <strain evidence="1 2">SSW1-49</strain>
    </source>
</reference>
<sequence length="333" mass="33677">MNSQIDIAGGQHYPSSGVRKRAALIATATVFAMVFAGTVPANAASDSDPDAVAEAVAEAAPTDLEALPVEQFGDLLTASLDDGGTVATGVDAADGLTFSSADGSQVANVALPGGTELSQASVSEDGSITFAGDRSVPSVNVLASANAVRVATVIASAEQTEEFAYDFGHEATVEIREDGGALVVIPGADGTEVIIADIDTPWATDASGAPVSTHYVAESGVLTQVVSHRAEGVTYPVVADPKFDSPNALQVRVRFTRAETGTIAAGGWGGAIGSFSCGAMMAVCALASGVLVYQAGVAQRSKPKRCVQVTATSPIVIPGLVWWVDTYSGGACR</sequence>
<dbReference type="Proteomes" id="UP001300096">
    <property type="component" value="Unassembled WGS sequence"/>
</dbReference>
<accession>A0ABT0FC46</accession>
<evidence type="ECO:0000313" key="2">
    <source>
        <dbReference type="Proteomes" id="UP001300096"/>
    </source>
</evidence>
<dbReference type="RefSeq" id="WP_247628695.1">
    <property type="nucleotide sequence ID" value="NZ_JAHWXN010000001.1"/>
</dbReference>
<organism evidence="1 2">
    <name type="scientific">Microbacterium croceum</name>
    <dbReference type="NCBI Taxonomy" id="2851645"/>
    <lineage>
        <taxon>Bacteria</taxon>
        <taxon>Bacillati</taxon>
        <taxon>Actinomycetota</taxon>
        <taxon>Actinomycetes</taxon>
        <taxon>Micrococcales</taxon>
        <taxon>Microbacteriaceae</taxon>
        <taxon>Microbacterium</taxon>
    </lineage>
</organism>
<dbReference type="EMBL" id="JAHWXN010000001">
    <property type="protein sequence ID" value="MCK2035264.1"/>
    <property type="molecule type" value="Genomic_DNA"/>
</dbReference>
<comment type="caution">
    <text evidence="1">The sequence shown here is derived from an EMBL/GenBank/DDBJ whole genome shotgun (WGS) entry which is preliminary data.</text>
</comment>
<evidence type="ECO:0000313" key="1">
    <source>
        <dbReference type="EMBL" id="MCK2035264.1"/>
    </source>
</evidence>
<proteinExistence type="predicted"/>
<protein>
    <submittedName>
        <fullName evidence="1">Uncharacterized protein</fullName>
    </submittedName>
</protein>
<keyword evidence="2" id="KW-1185">Reference proteome</keyword>
<gene>
    <name evidence="1" type="ORF">KZC51_03865</name>
</gene>
<name>A0ABT0FC46_9MICO</name>